<keyword evidence="14" id="KW-1185">Reference proteome</keyword>
<evidence type="ECO:0000256" key="6">
    <source>
        <dbReference type="ARBA" id="ARBA00066965"/>
    </source>
</evidence>
<dbReference type="Proteomes" id="UP000095085">
    <property type="component" value="Unassembled WGS sequence"/>
</dbReference>
<keyword evidence="3" id="KW-0560">Oxidoreductase</keyword>
<evidence type="ECO:0000313" key="13">
    <source>
        <dbReference type="EMBL" id="ODV69084.1"/>
    </source>
</evidence>
<evidence type="ECO:0000256" key="9">
    <source>
        <dbReference type="PIRSR" id="PIRSR000097-1"/>
    </source>
</evidence>
<comment type="catalytic activity">
    <reaction evidence="5">
        <text>isatin + NADPH + H(+) = 3-hydroxyindolin-2-one + NADP(+)</text>
        <dbReference type="Rhea" id="RHEA:68608"/>
        <dbReference type="ChEBI" id="CHEBI:15378"/>
        <dbReference type="ChEBI" id="CHEBI:27539"/>
        <dbReference type="ChEBI" id="CHEBI:28536"/>
        <dbReference type="ChEBI" id="CHEBI:57783"/>
        <dbReference type="ChEBI" id="CHEBI:58349"/>
    </reaction>
</comment>
<dbReference type="AlphaFoldDB" id="A0A1E4RP76"/>
<sequence length="295" mass="32954">MSAALQMNKDLIDLGKGVKIPAIGLGTYKATAKGEAYNSVKVALKNGYRHIDTAARYRNEEEIGMAIKDSGVPREEIFITTKLWNADHKIVPQALDTSLQKLGVDYVDLYLLHWPISLDPEHEGERYSDWNYIDTYKELQKLMKTGKVRAIGVSNCTKTQLDKLLSDKDVSIKPVVNQIEAHPLLTQPALFDYCKSKDIKIEAYSPLGSCNSPLFKNPTIVELAKSNNVEPAQILVSWAIQRGTVVLPKSSTAARIVSNLKTIKLPDEDFETLNTLSEKDGVVRTFDPDWADFTE</sequence>
<evidence type="ECO:0000256" key="1">
    <source>
        <dbReference type="ARBA" id="ARBA00007905"/>
    </source>
</evidence>
<evidence type="ECO:0000256" key="4">
    <source>
        <dbReference type="ARBA" id="ARBA00050878"/>
    </source>
</evidence>
<comment type="catalytic activity">
    <reaction evidence="4">
        <text>(R)-pantolactone + NADP(+) = 2-dehydropantolactone + NADPH + H(+)</text>
        <dbReference type="Rhea" id="RHEA:18981"/>
        <dbReference type="ChEBI" id="CHEBI:15378"/>
        <dbReference type="ChEBI" id="CHEBI:16719"/>
        <dbReference type="ChEBI" id="CHEBI:18395"/>
        <dbReference type="ChEBI" id="CHEBI:57783"/>
        <dbReference type="ChEBI" id="CHEBI:58349"/>
        <dbReference type="EC" id="1.1.1.358"/>
    </reaction>
</comment>
<dbReference type="PRINTS" id="PR00069">
    <property type="entry name" value="ALDKETRDTASE"/>
</dbReference>
<dbReference type="STRING" id="984485.A0A1E4RP76"/>
<dbReference type="InterPro" id="IPR018170">
    <property type="entry name" value="Aldo/ket_reductase_CS"/>
</dbReference>
<dbReference type="EC" id="1.1.1.358" evidence="6"/>
<accession>A0A1E4RP76</accession>
<dbReference type="Pfam" id="PF00248">
    <property type="entry name" value="Aldo_ket_red"/>
    <property type="match status" value="1"/>
</dbReference>
<dbReference type="InterPro" id="IPR020471">
    <property type="entry name" value="AKR"/>
</dbReference>
<proteinExistence type="inferred from homology"/>
<dbReference type="PROSITE" id="PS50890">
    <property type="entry name" value="PUA"/>
    <property type="match status" value="1"/>
</dbReference>
<dbReference type="PIRSF" id="PIRSF000097">
    <property type="entry name" value="AKR"/>
    <property type="match status" value="1"/>
</dbReference>
<evidence type="ECO:0000256" key="3">
    <source>
        <dbReference type="ARBA" id="ARBA00023002"/>
    </source>
</evidence>
<gene>
    <name evidence="13" type="ORF">HYPBUDRAFT_152271</name>
</gene>
<dbReference type="InterPro" id="IPR023210">
    <property type="entry name" value="NADP_OxRdtase_dom"/>
</dbReference>
<evidence type="ECO:0000256" key="10">
    <source>
        <dbReference type="PIRSR" id="PIRSR000097-2"/>
    </source>
</evidence>
<dbReference type="RefSeq" id="XP_020078151.1">
    <property type="nucleotide sequence ID" value="XM_020220929.1"/>
</dbReference>
<dbReference type="PANTHER" id="PTHR43827">
    <property type="entry name" value="2,5-DIKETO-D-GLUCONIC ACID REDUCTASE"/>
    <property type="match status" value="1"/>
</dbReference>
<dbReference type="Gene3D" id="3.20.20.100">
    <property type="entry name" value="NADP-dependent oxidoreductase domain"/>
    <property type="match status" value="1"/>
</dbReference>
<reference evidence="14" key="1">
    <citation type="submission" date="2016-05" db="EMBL/GenBank/DDBJ databases">
        <title>Comparative genomics of biotechnologically important yeasts.</title>
        <authorList>
            <consortium name="DOE Joint Genome Institute"/>
            <person name="Riley R."/>
            <person name="Haridas S."/>
            <person name="Wolfe K.H."/>
            <person name="Lopes M.R."/>
            <person name="Hittinger C.T."/>
            <person name="Goker M."/>
            <person name="Salamov A."/>
            <person name="Wisecaver J."/>
            <person name="Long T.M."/>
            <person name="Aerts A.L."/>
            <person name="Barry K."/>
            <person name="Choi C."/>
            <person name="Clum A."/>
            <person name="Coughlan A.Y."/>
            <person name="Deshpande S."/>
            <person name="Douglass A.P."/>
            <person name="Hanson S.J."/>
            <person name="Klenk H.-P."/>
            <person name="Labutti K."/>
            <person name="Lapidus A."/>
            <person name="Lindquist E."/>
            <person name="Lipzen A."/>
            <person name="Meier-Kolthoff J.P."/>
            <person name="Ohm R.A."/>
            <person name="Otillar R.P."/>
            <person name="Pangilinan J."/>
            <person name="Peng Y."/>
            <person name="Rokas A."/>
            <person name="Rosa C.A."/>
            <person name="Scheuner C."/>
            <person name="Sibirny A.A."/>
            <person name="Slot J.C."/>
            <person name="Stielow J.B."/>
            <person name="Sun H."/>
            <person name="Kurtzman C.P."/>
            <person name="Blackwell M."/>
            <person name="Grigoriev I.V."/>
            <person name="Jeffries T.W."/>
        </authorList>
    </citation>
    <scope>NUCLEOTIDE SEQUENCE [LARGE SCALE GENOMIC DNA]</scope>
    <source>
        <strain evidence="14">NRRL Y-1933</strain>
    </source>
</reference>
<name>A0A1E4RP76_9ASCO</name>
<dbReference type="GO" id="GO:0042180">
    <property type="term" value="P:ketone metabolic process"/>
    <property type="evidence" value="ECO:0007669"/>
    <property type="project" value="UniProtKB-ARBA"/>
</dbReference>
<dbReference type="InterPro" id="IPR036812">
    <property type="entry name" value="NAD(P)_OxRdtase_dom_sf"/>
</dbReference>
<dbReference type="GO" id="GO:0047011">
    <property type="term" value="F:2-dehydropantolactone reductase (A-specific) activity"/>
    <property type="evidence" value="ECO:0007669"/>
    <property type="project" value="UniProtKB-ARBA"/>
</dbReference>
<dbReference type="PROSITE" id="PS00798">
    <property type="entry name" value="ALDOKETO_REDUCTASE_1"/>
    <property type="match status" value="1"/>
</dbReference>
<dbReference type="OrthoDB" id="416253at2759"/>
<protein>
    <recommendedName>
        <fullName evidence="7">2-dehydropantolactone reductase</fullName>
        <ecNumber evidence="6">1.1.1.358</ecNumber>
    </recommendedName>
    <alternativeName>
        <fullName evidence="7">2-dehydropantolactone reductase</fullName>
    </alternativeName>
    <alternativeName>
        <fullName evidence="8">Ketopantoyl-lactone reductase</fullName>
    </alternativeName>
</protein>
<evidence type="ECO:0000256" key="7">
    <source>
        <dbReference type="ARBA" id="ARBA00079693"/>
    </source>
</evidence>
<evidence type="ECO:0000313" key="14">
    <source>
        <dbReference type="Proteomes" id="UP000095085"/>
    </source>
</evidence>
<evidence type="ECO:0000256" key="2">
    <source>
        <dbReference type="ARBA" id="ARBA00022857"/>
    </source>
</evidence>
<keyword evidence="2" id="KW-0521">NADP</keyword>
<dbReference type="FunFam" id="3.20.20.100:FF:000002">
    <property type="entry name" value="2,5-diketo-D-gluconic acid reductase A"/>
    <property type="match status" value="1"/>
</dbReference>
<feature type="site" description="Lowers pKa of active site Tyr" evidence="11">
    <location>
        <position position="82"/>
    </location>
</feature>
<feature type="active site" description="Proton donor" evidence="9">
    <location>
        <position position="57"/>
    </location>
</feature>
<dbReference type="PANTHER" id="PTHR43827:SF3">
    <property type="entry name" value="NADP-DEPENDENT OXIDOREDUCTASE DOMAIN-CONTAINING PROTEIN"/>
    <property type="match status" value="1"/>
</dbReference>
<dbReference type="SUPFAM" id="SSF51430">
    <property type="entry name" value="NAD(P)-linked oxidoreductase"/>
    <property type="match status" value="1"/>
</dbReference>
<evidence type="ECO:0000259" key="12">
    <source>
        <dbReference type="Pfam" id="PF00248"/>
    </source>
</evidence>
<evidence type="ECO:0000256" key="8">
    <source>
        <dbReference type="ARBA" id="ARBA00081322"/>
    </source>
</evidence>
<dbReference type="EMBL" id="KV454539">
    <property type="protein sequence ID" value="ODV69084.1"/>
    <property type="molecule type" value="Genomic_DNA"/>
</dbReference>
<dbReference type="GeneID" id="30995479"/>
<comment type="similarity">
    <text evidence="1">Belongs to the aldo/keto reductase family.</text>
</comment>
<evidence type="ECO:0000256" key="5">
    <source>
        <dbReference type="ARBA" id="ARBA00051098"/>
    </source>
</evidence>
<feature type="binding site" evidence="10">
    <location>
        <position position="113"/>
    </location>
    <ligand>
        <name>substrate</name>
    </ligand>
</feature>
<organism evidence="13 14">
    <name type="scientific">Hyphopichia burtonii NRRL Y-1933</name>
    <dbReference type="NCBI Taxonomy" id="984485"/>
    <lineage>
        <taxon>Eukaryota</taxon>
        <taxon>Fungi</taxon>
        <taxon>Dikarya</taxon>
        <taxon>Ascomycota</taxon>
        <taxon>Saccharomycotina</taxon>
        <taxon>Pichiomycetes</taxon>
        <taxon>Debaryomycetaceae</taxon>
        <taxon>Hyphopichia</taxon>
    </lineage>
</organism>
<feature type="domain" description="NADP-dependent oxidoreductase" evidence="12">
    <location>
        <begin position="23"/>
        <end position="276"/>
    </location>
</feature>
<evidence type="ECO:0000256" key="11">
    <source>
        <dbReference type="PIRSR" id="PIRSR000097-3"/>
    </source>
</evidence>